<dbReference type="Proteomes" id="UP000029223">
    <property type="component" value="Unassembled WGS sequence"/>
</dbReference>
<dbReference type="InterPro" id="IPR021505">
    <property type="entry name" value="Phage_B3_Orf6"/>
</dbReference>
<accession>A0ABQ0JLQ4</accession>
<keyword evidence="2" id="KW-1185">Reference proteome</keyword>
<sequence>MTITPEIPKGYRMNSQGHLVPLSTISDIDKARDKLVMSLIPKVIAQRDALIEFKQNAFDVADAFVQQSADEYGVKIGGKKGNVTLYSFDGQYKIEVSVNQVKAFDERLQVAKSMIDECLHRWVKGSRKEVKNLVERAFKTDKQGNISVSDVLSLRHIETDDEQWKKAMDAIADSIQTIKTKRYIRFYHRVAESNKWTPLSLDIATL</sequence>
<evidence type="ECO:0008006" key="3">
    <source>
        <dbReference type="Google" id="ProtNLM"/>
    </source>
</evidence>
<evidence type="ECO:0000313" key="1">
    <source>
        <dbReference type="EMBL" id="GAL29695.1"/>
    </source>
</evidence>
<comment type="caution">
    <text evidence="1">The sequence shown here is derived from an EMBL/GenBank/DDBJ whole genome shotgun (WGS) entry which is preliminary data.</text>
</comment>
<gene>
    <name evidence="1" type="ORF">JCM19239_6043</name>
</gene>
<reference evidence="2" key="1">
    <citation type="submission" date="2014-09" db="EMBL/GenBank/DDBJ databases">
        <title>Vibrio variabilis JCM 19239. (C206) whole genome shotgun sequence.</title>
        <authorList>
            <person name="Sawabe T."/>
            <person name="Meirelles P."/>
            <person name="Nakanishi M."/>
            <person name="Sayaka M."/>
            <person name="Hattori M."/>
            <person name="Ohkuma M."/>
        </authorList>
    </citation>
    <scope>NUCLEOTIDE SEQUENCE [LARGE SCALE GENOMIC DNA]</scope>
    <source>
        <strain evidence="2">JCM 19239</strain>
    </source>
</reference>
<name>A0ABQ0JLQ4_9VIBR</name>
<dbReference type="EMBL" id="BBMS01000071">
    <property type="protein sequence ID" value="GAL29695.1"/>
    <property type="molecule type" value="Genomic_DNA"/>
</dbReference>
<dbReference type="Pfam" id="PF11363">
    <property type="entry name" value="DUF3164"/>
    <property type="match status" value="1"/>
</dbReference>
<proteinExistence type="predicted"/>
<evidence type="ECO:0000313" key="2">
    <source>
        <dbReference type="Proteomes" id="UP000029223"/>
    </source>
</evidence>
<protein>
    <recommendedName>
        <fullName evidence="3">Sulfate transporter</fullName>
    </recommendedName>
</protein>
<organism evidence="1 2">
    <name type="scientific">Vibrio variabilis</name>
    <dbReference type="NCBI Taxonomy" id="990271"/>
    <lineage>
        <taxon>Bacteria</taxon>
        <taxon>Pseudomonadati</taxon>
        <taxon>Pseudomonadota</taxon>
        <taxon>Gammaproteobacteria</taxon>
        <taxon>Vibrionales</taxon>
        <taxon>Vibrionaceae</taxon>
        <taxon>Vibrio</taxon>
    </lineage>
</organism>